<protein>
    <submittedName>
        <fullName evidence="1">Uncharacterized protein</fullName>
    </submittedName>
</protein>
<keyword evidence="2" id="KW-1185">Reference proteome</keyword>
<accession>A0A5B7JB67</accession>
<dbReference type="EMBL" id="VSRR010090051">
    <property type="protein sequence ID" value="MPC92079.1"/>
    <property type="molecule type" value="Genomic_DNA"/>
</dbReference>
<gene>
    <name evidence="1" type="ORF">E2C01_087151</name>
</gene>
<comment type="caution">
    <text evidence="1">The sequence shown here is derived from an EMBL/GenBank/DDBJ whole genome shotgun (WGS) entry which is preliminary data.</text>
</comment>
<reference evidence="1 2" key="1">
    <citation type="submission" date="2019-05" db="EMBL/GenBank/DDBJ databases">
        <title>Another draft genome of Portunus trituberculatus and its Hox gene families provides insights of decapod evolution.</title>
        <authorList>
            <person name="Jeong J.-H."/>
            <person name="Song I."/>
            <person name="Kim S."/>
            <person name="Choi T."/>
            <person name="Kim D."/>
            <person name="Ryu S."/>
            <person name="Kim W."/>
        </authorList>
    </citation>
    <scope>NUCLEOTIDE SEQUENCE [LARGE SCALE GENOMIC DNA]</scope>
    <source>
        <tissue evidence="1">Muscle</tissue>
    </source>
</reference>
<name>A0A5B7JB67_PORTR</name>
<sequence length="68" mass="7316">MKFVERGAGSLVGRGGGAGGLLQELAESGSEIHASLLFYSTYQPSWNTLSVYHCVPHRVCINVTHIVN</sequence>
<dbReference type="AlphaFoldDB" id="A0A5B7JB67"/>
<organism evidence="1 2">
    <name type="scientific">Portunus trituberculatus</name>
    <name type="common">Swimming crab</name>
    <name type="synonym">Neptunus trituberculatus</name>
    <dbReference type="NCBI Taxonomy" id="210409"/>
    <lineage>
        <taxon>Eukaryota</taxon>
        <taxon>Metazoa</taxon>
        <taxon>Ecdysozoa</taxon>
        <taxon>Arthropoda</taxon>
        <taxon>Crustacea</taxon>
        <taxon>Multicrustacea</taxon>
        <taxon>Malacostraca</taxon>
        <taxon>Eumalacostraca</taxon>
        <taxon>Eucarida</taxon>
        <taxon>Decapoda</taxon>
        <taxon>Pleocyemata</taxon>
        <taxon>Brachyura</taxon>
        <taxon>Eubrachyura</taxon>
        <taxon>Portunoidea</taxon>
        <taxon>Portunidae</taxon>
        <taxon>Portuninae</taxon>
        <taxon>Portunus</taxon>
    </lineage>
</organism>
<evidence type="ECO:0000313" key="2">
    <source>
        <dbReference type="Proteomes" id="UP000324222"/>
    </source>
</evidence>
<proteinExistence type="predicted"/>
<dbReference type="Proteomes" id="UP000324222">
    <property type="component" value="Unassembled WGS sequence"/>
</dbReference>
<evidence type="ECO:0000313" key="1">
    <source>
        <dbReference type="EMBL" id="MPC92079.1"/>
    </source>
</evidence>